<gene>
    <name evidence="2" type="ORF">GCM10009855_20410</name>
</gene>
<dbReference type="EMBL" id="BAAARB010000009">
    <property type="protein sequence ID" value="GAA2380272.1"/>
    <property type="molecule type" value="Genomic_DNA"/>
</dbReference>
<dbReference type="PIRSF" id="PIRSF029171">
    <property type="entry name" value="Esterase_LipA"/>
    <property type="match status" value="1"/>
</dbReference>
<feature type="chain" id="PRO_5046458476" evidence="1">
    <location>
        <begin position="32"/>
        <end position="385"/>
    </location>
</feature>
<dbReference type="RefSeq" id="WP_006895825.1">
    <property type="nucleotide sequence ID" value="NZ_BAAARB010000009.1"/>
</dbReference>
<dbReference type="SUPFAM" id="SSF53474">
    <property type="entry name" value="alpha/beta-Hydrolases"/>
    <property type="match status" value="1"/>
</dbReference>
<dbReference type="PANTHER" id="PTHR34853:SF1">
    <property type="entry name" value="LIPASE 5"/>
    <property type="match status" value="1"/>
</dbReference>
<sequence>MITARKRLARTLVVTAAAAALTVGGVTGALAVADPEDAPAPTGGQTAGSVFANRTIDDRALVPGAAAGQQYSYWSVGADERLHLSTAVLLEPRGKAPAAGWPVVVWAHGSDGWNDSCAPSAKRDADDRSTLSHLLGRGYAVIAPDYAAVGAPGSPQYSDVDATAHNIVDAVRAGADVGSSSLSPKWAVVGSTQGAAAATSLARNATAWQTGELDFRGAAATSIPAGYDDVVAGLSPSSSAVPTAVVADVLYTLASQSTEDLGTILTPRGEALVQKAQKLCTSALIKEIGGTQLADLVSKPLASNAALASSLRKSLAIPARGFNRPILMSQRLVDESVVVPASLRYVTQAQLSSNKVKMSTYLTGDESAGKRQEQAAVDNFLGGLF</sequence>
<organism evidence="2 3">
    <name type="scientific">Gordonia cholesterolivorans</name>
    <dbReference type="NCBI Taxonomy" id="559625"/>
    <lineage>
        <taxon>Bacteria</taxon>
        <taxon>Bacillati</taxon>
        <taxon>Actinomycetota</taxon>
        <taxon>Actinomycetes</taxon>
        <taxon>Mycobacteriales</taxon>
        <taxon>Gordoniaceae</taxon>
        <taxon>Gordonia</taxon>
    </lineage>
</organism>
<keyword evidence="1" id="KW-0732">Signal</keyword>
<name>A0ABN3HHH0_9ACTN</name>
<feature type="signal peptide" evidence="1">
    <location>
        <begin position="1"/>
        <end position="31"/>
    </location>
</feature>
<dbReference type="InterPro" id="IPR029058">
    <property type="entry name" value="AB_hydrolase_fold"/>
</dbReference>
<reference evidence="2 3" key="1">
    <citation type="journal article" date="2019" name="Int. J. Syst. Evol. Microbiol.">
        <title>The Global Catalogue of Microorganisms (GCM) 10K type strain sequencing project: providing services to taxonomists for standard genome sequencing and annotation.</title>
        <authorList>
            <consortium name="The Broad Institute Genomics Platform"/>
            <consortium name="The Broad Institute Genome Sequencing Center for Infectious Disease"/>
            <person name="Wu L."/>
            <person name="Ma J."/>
        </authorList>
    </citation>
    <scope>NUCLEOTIDE SEQUENCE [LARGE SCALE GENOMIC DNA]</scope>
    <source>
        <strain evidence="2 3">JCM 16227</strain>
    </source>
</reference>
<accession>A0ABN3HHH0</accession>
<proteinExistence type="predicted"/>
<evidence type="ECO:0000313" key="3">
    <source>
        <dbReference type="Proteomes" id="UP001501170"/>
    </source>
</evidence>
<protein>
    <submittedName>
        <fullName evidence="2">Prolyl oligopeptidase family serine peptidase</fullName>
    </submittedName>
</protein>
<dbReference type="Proteomes" id="UP001501170">
    <property type="component" value="Unassembled WGS sequence"/>
</dbReference>
<evidence type="ECO:0000313" key="2">
    <source>
        <dbReference type="EMBL" id="GAA2380272.1"/>
    </source>
</evidence>
<comment type="caution">
    <text evidence="2">The sequence shown here is derived from an EMBL/GenBank/DDBJ whole genome shotgun (WGS) entry which is preliminary data.</text>
</comment>
<keyword evidence="3" id="KW-1185">Reference proteome</keyword>
<dbReference type="InterPro" id="IPR005152">
    <property type="entry name" value="Lipase_secreted"/>
</dbReference>
<evidence type="ECO:0000256" key="1">
    <source>
        <dbReference type="SAM" id="SignalP"/>
    </source>
</evidence>
<dbReference type="Gene3D" id="3.40.50.1820">
    <property type="entry name" value="alpha/beta hydrolase"/>
    <property type="match status" value="1"/>
</dbReference>
<dbReference type="PANTHER" id="PTHR34853">
    <property type="match status" value="1"/>
</dbReference>